<dbReference type="OrthoDB" id="3064354at2759"/>
<evidence type="ECO:0008006" key="3">
    <source>
        <dbReference type="Google" id="ProtNLM"/>
    </source>
</evidence>
<protein>
    <recommendedName>
        <fullName evidence="3">SAP domain-containing protein</fullName>
    </recommendedName>
</protein>
<dbReference type="AlphaFoldDB" id="A0A0D0DZM7"/>
<dbReference type="InParanoid" id="A0A0D0DZM7"/>
<reference evidence="2" key="2">
    <citation type="submission" date="2015-01" db="EMBL/GenBank/DDBJ databases">
        <title>Evolutionary Origins and Diversification of the Mycorrhizal Mutualists.</title>
        <authorList>
            <consortium name="DOE Joint Genome Institute"/>
            <consortium name="Mycorrhizal Genomics Consortium"/>
            <person name="Kohler A."/>
            <person name="Kuo A."/>
            <person name="Nagy L.G."/>
            <person name="Floudas D."/>
            <person name="Copeland A."/>
            <person name="Barry K.W."/>
            <person name="Cichocki N."/>
            <person name="Veneault-Fourrey C."/>
            <person name="LaButti K."/>
            <person name="Lindquist E.A."/>
            <person name="Lipzen A."/>
            <person name="Lundell T."/>
            <person name="Morin E."/>
            <person name="Murat C."/>
            <person name="Riley R."/>
            <person name="Ohm R."/>
            <person name="Sun H."/>
            <person name="Tunlid A."/>
            <person name="Henrissat B."/>
            <person name="Grigoriev I.V."/>
            <person name="Hibbett D.S."/>
            <person name="Martin F."/>
        </authorList>
    </citation>
    <scope>NUCLEOTIDE SEQUENCE [LARGE SCALE GENOMIC DNA]</scope>
    <source>
        <strain evidence="2">Ve08.2h10</strain>
    </source>
</reference>
<organism evidence="1 2">
    <name type="scientific">Paxillus rubicundulus Ve08.2h10</name>
    <dbReference type="NCBI Taxonomy" id="930991"/>
    <lineage>
        <taxon>Eukaryota</taxon>
        <taxon>Fungi</taxon>
        <taxon>Dikarya</taxon>
        <taxon>Basidiomycota</taxon>
        <taxon>Agaricomycotina</taxon>
        <taxon>Agaricomycetes</taxon>
        <taxon>Agaricomycetidae</taxon>
        <taxon>Boletales</taxon>
        <taxon>Paxilineae</taxon>
        <taxon>Paxillaceae</taxon>
        <taxon>Paxillus</taxon>
    </lineage>
</organism>
<sequence length="171" mass="19234">MSSEGKDTMSFSGMLKSHKISPLRDIAWTQDLSEDGTRDEIIKRITAFLDDPANSHLRKNKRYIALFTSKRALGKRPGLVSSEDEDAAEPLTQLVAWNPSQTLPFYRHHHQTWSLIRLVSTTMHSRLTHLATGGYTTTTKKCISIDKSLLRPPAALLPDRPLMTVSLSLLH</sequence>
<accession>A0A0D0DZM7</accession>
<evidence type="ECO:0000313" key="2">
    <source>
        <dbReference type="Proteomes" id="UP000054538"/>
    </source>
</evidence>
<keyword evidence="2" id="KW-1185">Reference proteome</keyword>
<evidence type="ECO:0000313" key="1">
    <source>
        <dbReference type="EMBL" id="KIK92639.1"/>
    </source>
</evidence>
<dbReference type="Proteomes" id="UP000054538">
    <property type="component" value="Unassembled WGS sequence"/>
</dbReference>
<gene>
    <name evidence="1" type="ORF">PAXRUDRAFT_562638</name>
</gene>
<dbReference type="HOGENOM" id="CLU_1563374_0_0_1"/>
<reference evidence="1 2" key="1">
    <citation type="submission" date="2014-04" db="EMBL/GenBank/DDBJ databases">
        <authorList>
            <consortium name="DOE Joint Genome Institute"/>
            <person name="Kuo A."/>
            <person name="Kohler A."/>
            <person name="Jargeat P."/>
            <person name="Nagy L.G."/>
            <person name="Floudas D."/>
            <person name="Copeland A."/>
            <person name="Barry K.W."/>
            <person name="Cichocki N."/>
            <person name="Veneault-Fourrey C."/>
            <person name="LaButti K."/>
            <person name="Lindquist E.A."/>
            <person name="Lipzen A."/>
            <person name="Lundell T."/>
            <person name="Morin E."/>
            <person name="Murat C."/>
            <person name="Sun H."/>
            <person name="Tunlid A."/>
            <person name="Henrissat B."/>
            <person name="Grigoriev I.V."/>
            <person name="Hibbett D.S."/>
            <person name="Martin F."/>
            <person name="Nordberg H.P."/>
            <person name="Cantor M.N."/>
            <person name="Hua S.X."/>
        </authorList>
    </citation>
    <scope>NUCLEOTIDE SEQUENCE [LARGE SCALE GENOMIC DNA]</scope>
    <source>
        <strain evidence="1 2">Ve08.2h10</strain>
    </source>
</reference>
<proteinExistence type="predicted"/>
<dbReference type="EMBL" id="KN825259">
    <property type="protein sequence ID" value="KIK92639.1"/>
    <property type="molecule type" value="Genomic_DNA"/>
</dbReference>
<name>A0A0D0DZM7_9AGAM</name>